<evidence type="ECO:0000313" key="2">
    <source>
        <dbReference type="EMBL" id="KAH7128279.1"/>
    </source>
</evidence>
<dbReference type="Proteomes" id="UP000700596">
    <property type="component" value="Unassembled WGS sequence"/>
</dbReference>
<dbReference type="AlphaFoldDB" id="A0A9P9E084"/>
<reference evidence="2" key="1">
    <citation type="journal article" date="2021" name="Nat. Commun.">
        <title>Genetic determinants of endophytism in the Arabidopsis root mycobiome.</title>
        <authorList>
            <person name="Mesny F."/>
            <person name="Miyauchi S."/>
            <person name="Thiergart T."/>
            <person name="Pickel B."/>
            <person name="Atanasova L."/>
            <person name="Karlsson M."/>
            <person name="Huettel B."/>
            <person name="Barry K.W."/>
            <person name="Haridas S."/>
            <person name="Chen C."/>
            <person name="Bauer D."/>
            <person name="Andreopoulos W."/>
            <person name="Pangilinan J."/>
            <person name="LaButti K."/>
            <person name="Riley R."/>
            <person name="Lipzen A."/>
            <person name="Clum A."/>
            <person name="Drula E."/>
            <person name="Henrissat B."/>
            <person name="Kohler A."/>
            <person name="Grigoriev I.V."/>
            <person name="Martin F.M."/>
            <person name="Hacquard S."/>
        </authorList>
    </citation>
    <scope>NUCLEOTIDE SEQUENCE</scope>
    <source>
        <strain evidence="2">MPI-CAGE-CH-0243</strain>
    </source>
</reference>
<evidence type="ECO:0000256" key="1">
    <source>
        <dbReference type="SAM" id="Phobius"/>
    </source>
</evidence>
<feature type="transmembrane region" description="Helical" evidence="1">
    <location>
        <begin position="96"/>
        <end position="116"/>
    </location>
</feature>
<proteinExistence type="predicted"/>
<organism evidence="2 3">
    <name type="scientific">Dendryphion nanum</name>
    <dbReference type="NCBI Taxonomy" id="256645"/>
    <lineage>
        <taxon>Eukaryota</taxon>
        <taxon>Fungi</taxon>
        <taxon>Dikarya</taxon>
        <taxon>Ascomycota</taxon>
        <taxon>Pezizomycotina</taxon>
        <taxon>Dothideomycetes</taxon>
        <taxon>Pleosporomycetidae</taxon>
        <taxon>Pleosporales</taxon>
        <taxon>Torulaceae</taxon>
        <taxon>Dendryphion</taxon>
    </lineage>
</organism>
<dbReference type="EMBL" id="JAGMWT010000005">
    <property type="protein sequence ID" value="KAH7128279.1"/>
    <property type="molecule type" value="Genomic_DNA"/>
</dbReference>
<sequence>MSTLQLWRVSPFHLYFPLRPDPVPTGHLPLFPSNLCKPMTMQTVLVYPTVLELWTTCFCITRFTLMMETIRRKTSSPIRTANDSASMHMVAILRAGSLWVLTFLLVALVLGTIFFARGRDGCWALRAGASIWKEEDREEESFKKEKPETMMEKVVPREDGFGKIESCRLLFVENYICDGRNRARTAVQQTVQTPQPQTGHLDWTTMRINRVTVNARRRYSNSVVIKRSTGQRLGVSLTDQEVERTVKRAKRQ</sequence>
<keyword evidence="1" id="KW-1133">Transmembrane helix</keyword>
<comment type="caution">
    <text evidence="2">The sequence shown here is derived from an EMBL/GenBank/DDBJ whole genome shotgun (WGS) entry which is preliminary data.</text>
</comment>
<keyword evidence="1" id="KW-0472">Membrane</keyword>
<protein>
    <submittedName>
        <fullName evidence="2">Uncharacterized protein</fullName>
    </submittedName>
</protein>
<evidence type="ECO:0000313" key="3">
    <source>
        <dbReference type="Proteomes" id="UP000700596"/>
    </source>
</evidence>
<gene>
    <name evidence="2" type="ORF">B0J11DRAFT_504761</name>
</gene>
<keyword evidence="3" id="KW-1185">Reference proteome</keyword>
<accession>A0A9P9E084</accession>
<name>A0A9P9E084_9PLEO</name>
<feature type="transmembrane region" description="Helical" evidence="1">
    <location>
        <begin position="45"/>
        <end position="65"/>
    </location>
</feature>
<keyword evidence="1" id="KW-0812">Transmembrane</keyword>